<feature type="transmembrane region" description="Helical" evidence="1">
    <location>
        <begin position="107"/>
        <end position="127"/>
    </location>
</feature>
<dbReference type="AlphaFoldDB" id="A0A7Y3W6A5"/>
<comment type="caution">
    <text evidence="2">The sequence shown here is derived from an EMBL/GenBank/DDBJ whole genome shotgun (WGS) entry which is preliminary data.</text>
</comment>
<keyword evidence="3" id="KW-1185">Reference proteome</keyword>
<accession>A0A7Y3W6A5</accession>
<keyword evidence="1" id="KW-0812">Transmembrane</keyword>
<protein>
    <submittedName>
        <fullName evidence="2">Uncharacterized protein</fullName>
    </submittedName>
</protein>
<dbReference type="RefSeq" id="WP_173200269.1">
    <property type="nucleotide sequence ID" value="NZ_JABFCX010000003.1"/>
</dbReference>
<evidence type="ECO:0000313" key="2">
    <source>
        <dbReference type="EMBL" id="NNU17137.1"/>
    </source>
</evidence>
<reference evidence="2 3" key="1">
    <citation type="submission" date="2020-05" db="EMBL/GenBank/DDBJ databases">
        <title>Parvularcula mediterraneae sp. nov., isolated from polypropylene straw from shallow seawater of the seashore of Laganas in Zakynthos island, Greece.</title>
        <authorList>
            <person name="Szabo I."/>
            <person name="Al-Omari J."/>
            <person name="Rado J."/>
            <person name="Szerdahelyi G.S."/>
        </authorList>
    </citation>
    <scope>NUCLEOTIDE SEQUENCE [LARGE SCALE GENOMIC DNA]</scope>
    <source>
        <strain evidence="2 3">ZS-1/3</strain>
    </source>
</reference>
<keyword evidence="1" id="KW-1133">Transmembrane helix</keyword>
<dbReference type="EMBL" id="JABFCX010000003">
    <property type="protein sequence ID" value="NNU17137.1"/>
    <property type="molecule type" value="Genomic_DNA"/>
</dbReference>
<name>A0A7Y3W6A5_9PROT</name>
<sequence length="176" mass="18811">MTDLSRPARFQKALGRIAPELARMLGGPLAGLAAEKASAILLAKEVAEQAELERALASASPSVLLELKEAGLALQRSLIEAGVEEERIAALDRQSAREREIALKDHIPGFLAVTVVAGFFAVLAVMLLRQVPEGTETEFSIMLGALAAMAAAVMNYYFGSSASSREKTRMLGQRPF</sequence>
<gene>
    <name evidence="2" type="ORF">HK107_12470</name>
</gene>
<evidence type="ECO:0000313" key="3">
    <source>
        <dbReference type="Proteomes" id="UP000536835"/>
    </source>
</evidence>
<feature type="transmembrane region" description="Helical" evidence="1">
    <location>
        <begin position="139"/>
        <end position="159"/>
    </location>
</feature>
<dbReference type="Proteomes" id="UP000536835">
    <property type="component" value="Unassembled WGS sequence"/>
</dbReference>
<proteinExistence type="predicted"/>
<organism evidence="2 3">
    <name type="scientific">Parvularcula mediterranea</name>
    <dbReference type="NCBI Taxonomy" id="2732508"/>
    <lineage>
        <taxon>Bacteria</taxon>
        <taxon>Pseudomonadati</taxon>
        <taxon>Pseudomonadota</taxon>
        <taxon>Alphaproteobacteria</taxon>
        <taxon>Parvularculales</taxon>
        <taxon>Parvularculaceae</taxon>
        <taxon>Parvularcula</taxon>
    </lineage>
</organism>
<evidence type="ECO:0000256" key="1">
    <source>
        <dbReference type="SAM" id="Phobius"/>
    </source>
</evidence>
<keyword evidence="1" id="KW-0472">Membrane</keyword>